<evidence type="ECO:0000313" key="1">
    <source>
        <dbReference type="EMBL" id="PKI40703.1"/>
    </source>
</evidence>
<dbReference type="Proteomes" id="UP000233551">
    <property type="component" value="Unassembled WGS sequence"/>
</dbReference>
<organism evidence="1 2">
    <name type="scientific">Punica granatum</name>
    <name type="common">Pomegranate</name>
    <dbReference type="NCBI Taxonomy" id="22663"/>
    <lineage>
        <taxon>Eukaryota</taxon>
        <taxon>Viridiplantae</taxon>
        <taxon>Streptophyta</taxon>
        <taxon>Embryophyta</taxon>
        <taxon>Tracheophyta</taxon>
        <taxon>Spermatophyta</taxon>
        <taxon>Magnoliopsida</taxon>
        <taxon>eudicotyledons</taxon>
        <taxon>Gunneridae</taxon>
        <taxon>Pentapetalae</taxon>
        <taxon>rosids</taxon>
        <taxon>malvids</taxon>
        <taxon>Myrtales</taxon>
        <taxon>Lythraceae</taxon>
        <taxon>Punica</taxon>
    </lineage>
</organism>
<name>A0A2I0IA74_PUNGR</name>
<protein>
    <submittedName>
        <fullName evidence="1">Uncharacterized protein</fullName>
    </submittedName>
</protein>
<accession>A0A2I0IA74</accession>
<feature type="non-terminal residue" evidence="1">
    <location>
        <position position="209"/>
    </location>
</feature>
<dbReference type="AlphaFoldDB" id="A0A2I0IA74"/>
<comment type="caution">
    <text evidence="1">The sequence shown here is derived from an EMBL/GenBank/DDBJ whole genome shotgun (WGS) entry which is preliminary data.</text>
</comment>
<evidence type="ECO:0000313" key="2">
    <source>
        <dbReference type="Proteomes" id="UP000233551"/>
    </source>
</evidence>
<sequence>MTLTLPRDEVVTCQEPLNRARPPLFQSFSLPGFHSFYRFLFAFPVEISRAHATNWNFAGAYRSARVESHYEPPINVILRTYRSARAESFYEPPITVLLSQLGVQCHPPSIKRPPGASCGAISSSGASRKIYACSPPETTADAILSLLGIQRNWPRVKILSRSTGTAPTSQTASRIYQSTRLHRFGSVRSSQVSRLPLPLLRLFPRVPGL</sequence>
<gene>
    <name evidence="1" type="ORF">CRG98_038906</name>
</gene>
<dbReference type="EMBL" id="PGOL01003507">
    <property type="protein sequence ID" value="PKI40703.1"/>
    <property type="molecule type" value="Genomic_DNA"/>
</dbReference>
<proteinExistence type="predicted"/>
<reference evidence="1 2" key="1">
    <citation type="submission" date="2017-11" db="EMBL/GenBank/DDBJ databases">
        <title>De-novo sequencing of pomegranate (Punica granatum L.) genome.</title>
        <authorList>
            <person name="Akparov Z."/>
            <person name="Amiraslanov A."/>
            <person name="Hajiyeva S."/>
            <person name="Abbasov M."/>
            <person name="Kaur K."/>
            <person name="Hamwieh A."/>
            <person name="Solovyev V."/>
            <person name="Salamov A."/>
            <person name="Braich B."/>
            <person name="Kosarev P."/>
            <person name="Mahmoud A."/>
            <person name="Hajiyev E."/>
            <person name="Babayeva S."/>
            <person name="Izzatullayeva V."/>
            <person name="Mammadov A."/>
            <person name="Mammadov A."/>
            <person name="Sharifova S."/>
            <person name="Ojaghi J."/>
            <person name="Eynullazada K."/>
            <person name="Bayramov B."/>
            <person name="Abdulazimova A."/>
            <person name="Shahmuradov I."/>
        </authorList>
    </citation>
    <scope>NUCLEOTIDE SEQUENCE [LARGE SCALE GENOMIC DNA]</scope>
    <source>
        <strain evidence="2">cv. AG2017</strain>
        <tissue evidence="1">Leaf</tissue>
    </source>
</reference>
<keyword evidence="2" id="KW-1185">Reference proteome</keyword>